<evidence type="ECO:0000256" key="9">
    <source>
        <dbReference type="ARBA" id="ARBA00049940"/>
    </source>
</evidence>
<comment type="subcellular location">
    <subcellularLocation>
        <location evidence="1 10">Cell membrane</location>
        <topology evidence="1 10">Multi-pass membrane protein</topology>
    </subcellularLocation>
</comment>
<keyword evidence="10" id="KW-0406">Ion transport</keyword>
<evidence type="ECO:0000256" key="5">
    <source>
        <dbReference type="ARBA" id="ARBA00023136"/>
    </source>
</evidence>
<comment type="activity regulation">
    <text evidence="10">Na(+) is not transported, but it plays an essential structural role and its presence is essential for fluoride channel function.</text>
</comment>
<evidence type="ECO:0000256" key="1">
    <source>
        <dbReference type="ARBA" id="ARBA00004651"/>
    </source>
</evidence>
<gene>
    <name evidence="10" type="primary">fluC</name>
    <name evidence="10" type="synonym">crcB</name>
    <name evidence="11" type="ORF">BXT84_08860</name>
</gene>
<comment type="similarity">
    <text evidence="7 10">Belongs to the fluoride channel Fluc/FEX (TC 1.A.43) family.</text>
</comment>
<evidence type="ECO:0000256" key="3">
    <source>
        <dbReference type="ARBA" id="ARBA00022692"/>
    </source>
</evidence>
<evidence type="ECO:0000256" key="8">
    <source>
        <dbReference type="ARBA" id="ARBA00035585"/>
    </source>
</evidence>
<keyword evidence="10" id="KW-0479">Metal-binding</keyword>
<keyword evidence="5 10" id="KW-0472">Membrane</keyword>
<dbReference type="PANTHER" id="PTHR28259:SF1">
    <property type="entry name" value="FLUORIDE EXPORT PROTEIN 1-RELATED"/>
    <property type="match status" value="1"/>
</dbReference>
<comment type="function">
    <text evidence="9 10">Fluoride-specific ion channel. Important for reducing fluoride concentration in the cell, thus reducing its toxicity.</text>
</comment>
<dbReference type="EMBL" id="CP019454">
    <property type="protein sequence ID" value="AUW94047.1"/>
    <property type="molecule type" value="Genomic_DNA"/>
</dbReference>
<dbReference type="PANTHER" id="PTHR28259">
    <property type="entry name" value="FLUORIDE EXPORT PROTEIN 1-RELATED"/>
    <property type="match status" value="1"/>
</dbReference>
<sequence length="130" mass="13988">MKRHVWVAIGIGGGLGALAREGVSTLGNAGWFPLNFFTINIVGSFLIGIVMALSVEYELLPAAWRMFLGVGFLGGFTTFSTYMLGVHDLLRTSLWQGVVYLLGAWGIGLVAVYGGLVAVRSLLHWVKTAE</sequence>
<comment type="catalytic activity">
    <reaction evidence="8">
        <text>fluoride(in) = fluoride(out)</text>
        <dbReference type="Rhea" id="RHEA:76159"/>
        <dbReference type="ChEBI" id="CHEBI:17051"/>
    </reaction>
    <physiologicalReaction direction="left-to-right" evidence="8">
        <dbReference type="Rhea" id="RHEA:76160"/>
    </physiologicalReaction>
</comment>
<keyword evidence="6 10" id="KW-0407">Ion channel</keyword>
<keyword evidence="10" id="KW-0813">Transport</keyword>
<evidence type="ECO:0000313" key="12">
    <source>
        <dbReference type="Proteomes" id="UP000325292"/>
    </source>
</evidence>
<evidence type="ECO:0000256" key="6">
    <source>
        <dbReference type="ARBA" id="ARBA00023303"/>
    </source>
</evidence>
<evidence type="ECO:0000256" key="4">
    <source>
        <dbReference type="ARBA" id="ARBA00022989"/>
    </source>
</evidence>
<evidence type="ECO:0000256" key="2">
    <source>
        <dbReference type="ARBA" id="ARBA00022475"/>
    </source>
</evidence>
<dbReference type="Proteomes" id="UP000325292">
    <property type="component" value="Chromosome"/>
</dbReference>
<accession>A0ABM6RRY0</accession>
<proteinExistence type="inferred from homology"/>
<keyword evidence="2 10" id="KW-1003">Cell membrane</keyword>
<feature type="binding site" evidence="10">
    <location>
        <position position="74"/>
    </location>
    <ligand>
        <name>Na(+)</name>
        <dbReference type="ChEBI" id="CHEBI:29101"/>
        <note>structural</note>
    </ligand>
</feature>
<feature type="transmembrane region" description="Helical" evidence="10">
    <location>
        <begin position="97"/>
        <end position="119"/>
    </location>
</feature>
<feature type="binding site" evidence="10">
    <location>
        <position position="77"/>
    </location>
    <ligand>
        <name>Na(+)</name>
        <dbReference type="ChEBI" id="CHEBI:29101"/>
        <note>structural</note>
    </ligand>
</feature>
<dbReference type="Pfam" id="PF02537">
    <property type="entry name" value="CRCB"/>
    <property type="match status" value="1"/>
</dbReference>
<evidence type="ECO:0000256" key="7">
    <source>
        <dbReference type="ARBA" id="ARBA00035120"/>
    </source>
</evidence>
<keyword evidence="12" id="KW-1185">Reference proteome</keyword>
<keyword evidence="10" id="KW-0915">Sodium</keyword>
<evidence type="ECO:0000256" key="10">
    <source>
        <dbReference type="HAMAP-Rule" id="MF_00454"/>
    </source>
</evidence>
<reference evidence="11 12" key="1">
    <citation type="journal article" date="2019" name="Sci. Rep.">
        <title>Sulfobacillus thermotolerans: new insights into resistance and metabolic capacities of acidophilic chemolithotrophs.</title>
        <authorList>
            <person name="Panyushkina A.E."/>
            <person name="Babenko V.V."/>
            <person name="Nikitina A.S."/>
            <person name="Selezneva O.V."/>
            <person name="Tsaplina I.A."/>
            <person name="Letarova M.A."/>
            <person name="Kostryukova E.S."/>
            <person name="Letarov A.V."/>
        </authorList>
    </citation>
    <scope>NUCLEOTIDE SEQUENCE [LARGE SCALE GENOMIC DNA]</scope>
    <source>
        <strain evidence="11 12">Kr1</strain>
    </source>
</reference>
<keyword evidence="4 10" id="KW-1133">Transmembrane helix</keyword>
<feature type="transmembrane region" description="Helical" evidence="10">
    <location>
        <begin position="35"/>
        <end position="55"/>
    </location>
</feature>
<evidence type="ECO:0000313" key="11">
    <source>
        <dbReference type="EMBL" id="AUW94047.1"/>
    </source>
</evidence>
<dbReference type="InterPro" id="IPR003691">
    <property type="entry name" value="FluC"/>
</dbReference>
<feature type="transmembrane region" description="Helical" evidence="10">
    <location>
        <begin position="67"/>
        <end position="85"/>
    </location>
</feature>
<organism evidence="11 12">
    <name type="scientific">Sulfobacillus thermotolerans</name>
    <dbReference type="NCBI Taxonomy" id="338644"/>
    <lineage>
        <taxon>Bacteria</taxon>
        <taxon>Bacillati</taxon>
        <taxon>Bacillota</taxon>
        <taxon>Clostridia</taxon>
        <taxon>Eubacteriales</taxon>
        <taxon>Clostridiales Family XVII. Incertae Sedis</taxon>
        <taxon>Sulfobacillus</taxon>
    </lineage>
</organism>
<dbReference type="HAMAP" id="MF_00454">
    <property type="entry name" value="FluC"/>
    <property type="match status" value="1"/>
</dbReference>
<name>A0ABM6RRY0_9FIRM</name>
<keyword evidence="3 10" id="KW-0812">Transmembrane</keyword>
<protein>
    <recommendedName>
        <fullName evidence="10">Fluoride-specific ion channel FluC</fullName>
    </recommendedName>
</protein>